<proteinExistence type="predicted"/>
<protein>
    <recommendedName>
        <fullName evidence="3">EcsC family protein</fullName>
    </recommendedName>
</protein>
<keyword evidence="2" id="KW-1185">Reference proteome</keyword>
<dbReference type="PANTHER" id="PTHR41260">
    <property type="entry name" value="PROTEIN ECSC"/>
    <property type="match status" value="1"/>
</dbReference>
<dbReference type="STRING" id="642492.Clole_2712"/>
<accession>F2JJB9</accession>
<dbReference type="InterPro" id="IPR024787">
    <property type="entry name" value="EcsC"/>
</dbReference>
<name>F2JJB9_CELLD</name>
<organism evidence="1 2">
    <name type="scientific">Cellulosilyticum lentocellum (strain ATCC 49066 / DSM 5427 / NCIMB 11756 / RHM5)</name>
    <name type="common">Clostridium lentocellum</name>
    <dbReference type="NCBI Taxonomy" id="642492"/>
    <lineage>
        <taxon>Bacteria</taxon>
        <taxon>Bacillati</taxon>
        <taxon>Bacillota</taxon>
        <taxon>Clostridia</taxon>
        <taxon>Lachnospirales</taxon>
        <taxon>Cellulosilyticaceae</taxon>
        <taxon>Cellulosilyticum</taxon>
    </lineage>
</organism>
<dbReference type="PANTHER" id="PTHR41260:SF1">
    <property type="entry name" value="PROTEIN ECSC"/>
    <property type="match status" value="1"/>
</dbReference>
<sequence length="264" mass="30190">MELFQKKSALEREWQKALKQEKKFLEKRFEKKESLLNQKLEAKVPKKVEETLNAAFNKAFALVFEKGTGIIEKTYRKETIEQNHKIQQYAAQVSQSRKSIRVIEKNAGRSGIKNLAVSGVMGIGMGVMGIGLPDIPVFTGMILKSIYEIALRYGYPYDAIEEQFYILLLIQGAVSHGTSIQAINNRINHYMKTEKLMESESVKSEMKVTADLLSKELLYIKFLQGVPVVGAIGGAYDAIYMKKITEYAELKYRQRYLYNQQNHS</sequence>
<dbReference type="RefSeq" id="WP_013657705.1">
    <property type="nucleotide sequence ID" value="NC_015275.1"/>
</dbReference>
<reference evidence="1 2" key="1">
    <citation type="journal article" date="2011" name="J. Bacteriol.">
        <title>Complete genome sequence of the cellulose-degrading bacterium Cellulosilyticum lentocellum.</title>
        <authorList>
            <consortium name="US DOE Joint Genome Institute"/>
            <person name="Miller D.A."/>
            <person name="Suen G."/>
            <person name="Bruce D."/>
            <person name="Copeland A."/>
            <person name="Cheng J.F."/>
            <person name="Detter C."/>
            <person name="Goodwin L.A."/>
            <person name="Han C.S."/>
            <person name="Hauser L.J."/>
            <person name="Land M.L."/>
            <person name="Lapidus A."/>
            <person name="Lucas S."/>
            <person name="Meincke L."/>
            <person name="Pitluck S."/>
            <person name="Tapia R."/>
            <person name="Teshima H."/>
            <person name="Woyke T."/>
            <person name="Fox B.G."/>
            <person name="Angert E.R."/>
            <person name="Currie C.R."/>
        </authorList>
    </citation>
    <scope>NUCLEOTIDE SEQUENCE [LARGE SCALE GENOMIC DNA]</scope>
    <source>
        <strain evidence="2">ATCC 49066 / DSM 5427 / NCIMB 11756 / RHM5</strain>
    </source>
</reference>
<evidence type="ECO:0000313" key="2">
    <source>
        <dbReference type="Proteomes" id="UP000008467"/>
    </source>
</evidence>
<dbReference type="Pfam" id="PF12787">
    <property type="entry name" value="EcsC"/>
    <property type="match status" value="1"/>
</dbReference>
<dbReference type="HOGENOM" id="CLU_908206_0_0_9"/>
<dbReference type="KEGG" id="cle:Clole_2712"/>
<dbReference type="eggNOG" id="ENOG502Z9SY">
    <property type="taxonomic scope" value="Bacteria"/>
</dbReference>
<dbReference type="EMBL" id="CP002582">
    <property type="protein sequence ID" value="ADZ84412.1"/>
    <property type="molecule type" value="Genomic_DNA"/>
</dbReference>
<evidence type="ECO:0008006" key="3">
    <source>
        <dbReference type="Google" id="ProtNLM"/>
    </source>
</evidence>
<dbReference type="Proteomes" id="UP000008467">
    <property type="component" value="Chromosome"/>
</dbReference>
<evidence type="ECO:0000313" key="1">
    <source>
        <dbReference type="EMBL" id="ADZ84412.1"/>
    </source>
</evidence>
<dbReference type="AlphaFoldDB" id="F2JJB9"/>
<gene>
    <name evidence="1" type="ordered locus">Clole_2712</name>
</gene>